<keyword evidence="1" id="KW-0812">Transmembrane</keyword>
<dbReference type="EMBL" id="MU005779">
    <property type="protein sequence ID" value="KAF2705234.1"/>
    <property type="molecule type" value="Genomic_DNA"/>
</dbReference>
<keyword evidence="1" id="KW-1133">Transmembrane helix</keyword>
<organism evidence="2 3">
    <name type="scientific">Pleomassaria siparia CBS 279.74</name>
    <dbReference type="NCBI Taxonomy" id="1314801"/>
    <lineage>
        <taxon>Eukaryota</taxon>
        <taxon>Fungi</taxon>
        <taxon>Dikarya</taxon>
        <taxon>Ascomycota</taxon>
        <taxon>Pezizomycotina</taxon>
        <taxon>Dothideomycetes</taxon>
        <taxon>Pleosporomycetidae</taxon>
        <taxon>Pleosporales</taxon>
        <taxon>Pleomassariaceae</taxon>
        <taxon>Pleomassaria</taxon>
    </lineage>
</organism>
<feature type="transmembrane region" description="Helical" evidence="1">
    <location>
        <begin position="192"/>
        <end position="211"/>
    </location>
</feature>
<accession>A0A6G1JX98</accession>
<gene>
    <name evidence="2" type="ORF">K504DRAFT_460499</name>
</gene>
<sequence>MVPGPASPMVEEIPAWAEWVRGEVLQRLEDWIMGLERVPARVQAWIVEAERAYDEPLSKPPLDASVERRGREQVLNDALSWYVWNLGRGLQDIAPVVAVLVLLSIAVEAAGVQEMLDPSAVVYQAAGFQPNSLIDVVVLSLPLLTYPIFLFASLVSIPFTALVPLLCFVSYPIWVAAGRLVMFICTRSLLQLMQHILTSVVLLYVIAWFFAPQLHLLVRSLRRYVVILGQVLTVALIWSIKKLRPSMSLAMDRVARVPSLWREGCDTCVDAVTGYLAVMWHSSVWQQAYLFAAMLVRSKTLWFSVIVLHLVYANVYRGLA</sequence>
<evidence type="ECO:0000313" key="2">
    <source>
        <dbReference type="EMBL" id="KAF2705234.1"/>
    </source>
</evidence>
<evidence type="ECO:0000256" key="1">
    <source>
        <dbReference type="SAM" id="Phobius"/>
    </source>
</evidence>
<reference evidence="2" key="1">
    <citation type="journal article" date="2020" name="Stud. Mycol.">
        <title>101 Dothideomycetes genomes: a test case for predicting lifestyles and emergence of pathogens.</title>
        <authorList>
            <person name="Haridas S."/>
            <person name="Albert R."/>
            <person name="Binder M."/>
            <person name="Bloem J."/>
            <person name="Labutti K."/>
            <person name="Salamov A."/>
            <person name="Andreopoulos B."/>
            <person name="Baker S."/>
            <person name="Barry K."/>
            <person name="Bills G."/>
            <person name="Bluhm B."/>
            <person name="Cannon C."/>
            <person name="Castanera R."/>
            <person name="Culley D."/>
            <person name="Daum C."/>
            <person name="Ezra D."/>
            <person name="Gonzalez J."/>
            <person name="Henrissat B."/>
            <person name="Kuo A."/>
            <person name="Liang C."/>
            <person name="Lipzen A."/>
            <person name="Lutzoni F."/>
            <person name="Magnuson J."/>
            <person name="Mondo S."/>
            <person name="Nolan M."/>
            <person name="Ohm R."/>
            <person name="Pangilinan J."/>
            <person name="Park H.-J."/>
            <person name="Ramirez L."/>
            <person name="Alfaro M."/>
            <person name="Sun H."/>
            <person name="Tritt A."/>
            <person name="Yoshinaga Y."/>
            <person name="Zwiers L.-H."/>
            <person name="Turgeon B."/>
            <person name="Goodwin S."/>
            <person name="Spatafora J."/>
            <person name="Crous P."/>
            <person name="Grigoriev I."/>
        </authorList>
    </citation>
    <scope>NUCLEOTIDE SEQUENCE</scope>
    <source>
        <strain evidence="2">CBS 279.74</strain>
    </source>
</reference>
<keyword evidence="1" id="KW-0472">Membrane</keyword>
<dbReference type="AlphaFoldDB" id="A0A6G1JX98"/>
<feature type="transmembrane region" description="Helical" evidence="1">
    <location>
        <begin position="133"/>
        <end position="155"/>
    </location>
</feature>
<feature type="transmembrane region" description="Helical" evidence="1">
    <location>
        <begin position="300"/>
        <end position="319"/>
    </location>
</feature>
<dbReference type="Proteomes" id="UP000799428">
    <property type="component" value="Unassembled WGS sequence"/>
</dbReference>
<feature type="transmembrane region" description="Helical" evidence="1">
    <location>
        <begin position="223"/>
        <end position="240"/>
    </location>
</feature>
<name>A0A6G1JX98_9PLEO</name>
<feature type="transmembrane region" description="Helical" evidence="1">
    <location>
        <begin position="161"/>
        <end position="185"/>
    </location>
</feature>
<feature type="transmembrane region" description="Helical" evidence="1">
    <location>
        <begin position="93"/>
        <end position="112"/>
    </location>
</feature>
<keyword evidence="3" id="KW-1185">Reference proteome</keyword>
<protein>
    <submittedName>
        <fullName evidence="2">Uncharacterized protein</fullName>
    </submittedName>
</protein>
<evidence type="ECO:0000313" key="3">
    <source>
        <dbReference type="Proteomes" id="UP000799428"/>
    </source>
</evidence>
<proteinExistence type="predicted"/>